<dbReference type="InterPro" id="IPR050263">
    <property type="entry name" value="Bact_Fimbrial_Adh_Pro"/>
</dbReference>
<evidence type="ECO:0000256" key="2">
    <source>
        <dbReference type="ARBA" id="ARBA00006671"/>
    </source>
</evidence>
<dbReference type="GO" id="GO:0043709">
    <property type="term" value="P:cell adhesion involved in single-species biofilm formation"/>
    <property type="evidence" value="ECO:0007669"/>
    <property type="project" value="TreeGrafter"/>
</dbReference>
<comment type="subcellular location">
    <subcellularLocation>
        <location evidence="1">Fimbrium</location>
    </subcellularLocation>
</comment>
<comment type="similarity">
    <text evidence="2">Belongs to the fimbrial protein family.</text>
</comment>
<dbReference type="AlphaFoldDB" id="A0A454JES7"/>
<reference evidence="6 7" key="1">
    <citation type="submission" date="2018-10" db="EMBL/GenBank/DDBJ databases">
        <title>Draft genome sequence of Aquitalea MWU14-2217 isolated from a wild cranberry bog in Provincetown, Massachusetts.</title>
        <authorList>
            <person name="Ebadzadsahrai G."/>
            <person name="Soby S."/>
        </authorList>
    </citation>
    <scope>NUCLEOTIDE SEQUENCE [LARGE SCALE GENOMIC DNA]</scope>
    <source>
        <strain evidence="6 7">MWU14-2217</strain>
    </source>
</reference>
<evidence type="ECO:0000313" key="6">
    <source>
        <dbReference type="EMBL" id="RMC93793.1"/>
    </source>
</evidence>
<dbReference type="Proteomes" id="UP000274139">
    <property type="component" value="Unassembled WGS sequence"/>
</dbReference>
<name>A0A454JES7_9NEIS</name>
<dbReference type="Gene3D" id="2.60.40.3310">
    <property type="match status" value="1"/>
</dbReference>
<dbReference type="Pfam" id="PF00419">
    <property type="entry name" value="Fimbrial"/>
    <property type="match status" value="1"/>
</dbReference>
<dbReference type="OrthoDB" id="8596177at2"/>
<evidence type="ECO:0000256" key="1">
    <source>
        <dbReference type="ARBA" id="ARBA00004561"/>
    </source>
</evidence>
<dbReference type="SUPFAM" id="SSF49401">
    <property type="entry name" value="Bacterial adhesins"/>
    <property type="match status" value="1"/>
</dbReference>
<evidence type="ECO:0000259" key="5">
    <source>
        <dbReference type="Pfam" id="PF00419"/>
    </source>
</evidence>
<dbReference type="PANTHER" id="PTHR33420:SF14">
    <property type="entry name" value="TYPE 1 FIMBRIN D-MANNOSE SPECIFIC ADHESIN"/>
    <property type="match status" value="1"/>
</dbReference>
<dbReference type="Gene3D" id="2.60.40.1090">
    <property type="entry name" value="Fimbrial-type adhesion domain"/>
    <property type="match status" value="1"/>
</dbReference>
<dbReference type="EMBL" id="RFAR01000074">
    <property type="protein sequence ID" value="RMC93793.1"/>
    <property type="molecule type" value="Genomic_DNA"/>
</dbReference>
<dbReference type="InterPro" id="IPR036937">
    <property type="entry name" value="Adhesion_dom_fimbrial_sf"/>
</dbReference>
<proteinExistence type="inferred from homology"/>
<feature type="chain" id="PRO_5018974300" evidence="4">
    <location>
        <begin position="19"/>
        <end position="338"/>
    </location>
</feature>
<dbReference type="RefSeq" id="WP_103525826.1">
    <property type="nucleotide sequence ID" value="NZ_JAIZDC010000010.1"/>
</dbReference>
<evidence type="ECO:0000256" key="4">
    <source>
        <dbReference type="SAM" id="SignalP"/>
    </source>
</evidence>
<gene>
    <name evidence="6" type="ORF">EAY64_16440</name>
</gene>
<sequence>MKHLLSLLSLLLPTTAWALCTPAAGSSIALPNLTFARDIPLNSQLGSDIASTPGVQFNCDSSDSNSKELGIKMTTGNYVTMINGRSVFSTNVPGIGYAAGFAVSAPASCSRATVWVDGSNTGDGNIRNRLICSSSGVQTKLSGTFYLAFYKTASTIGSGTVQLNNTVNAILRLGGTWLPYLTLPGETSLQANGFSLAATSCALSGISSSSINLPVISNSALPTVGSLAGNTSFALTINCPATTRLYLTFTDNNNSGQTSDILSLGSGSTAKGVGLQLSYQGSTIRFGPDSAIAGNTNQLLLANLAGPRNFPFSVSYIRTGTVSPGSLSATATFTLSYQ</sequence>
<feature type="signal peptide" evidence="4">
    <location>
        <begin position="1"/>
        <end position="18"/>
    </location>
</feature>
<dbReference type="PANTHER" id="PTHR33420">
    <property type="entry name" value="FIMBRIAL SUBUNIT ELFA-RELATED"/>
    <property type="match status" value="1"/>
</dbReference>
<evidence type="ECO:0000313" key="7">
    <source>
        <dbReference type="Proteomes" id="UP000274139"/>
    </source>
</evidence>
<keyword evidence="3" id="KW-0281">Fimbrium</keyword>
<accession>A0A454JES7</accession>
<protein>
    <submittedName>
        <fullName evidence="6">Fimbrial protein</fullName>
    </submittedName>
</protein>
<evidence type="ECO:0000256" key="3">
    <source>
        <dbReference type="ARBA" id="ARBA00023263"/>
    </source>
</evidence>
<dbReference type="InterPro" id="IPR000259">
    <property type="entry name" value="Adhesion_dom_fimbrial"/>
</dbReference>
<organism evidence="6 7">
    <name type="scientific">Aquitalea palustris</name>
    <dbReference type="NCBI Taxonomy" id="2480983"/>
    <lineage>
        <taxon>Bacteria</taxon>
        <taxon>Pseudomonadati</taxon>
        <taxon>Pseudomonadota</taxon>
        <taxon>Betaproteobacteria</taxon>
        <taxon>Neisseriales</taxon>
        <taxon>Chromobacteriaceae</taxon>
        <taxon>Aquitalea</taxon>
    </lineage>
</organism>
<keyword evidence="7" id="KW-1185">Reference proteome</keyword>
<dbReference type="InterPro" id="IPR008966">
    <property type="entry name" value="Adhesion_dom_sf"/>
</dbReference>
<comment type="caution">
    <text evidence="6">The sequence shown here is derived from an EMBL/GenBank/DDBJ whole genome shotgun (WGS) entry which is preliminary data.</text>
</comment>
<dbReference type="GO" id="GO:0009289">
    <property type="term" value="C:pilus"/>
    <property type="evidence" value="ECO:0007669"/>
    <property type="project" value="UniProtKB-SubCell"/>
</dbReference>
<keyword evidence="4" id="KW-0732">Signal</keyword>
<feature type="domain" description="Fimbrial-type adhesion" evidence="5">
    <location>
        <begin position="197"/>
        <end position="338"/>
    </location>
</feature>